<dbReference type="STRING" id="1450537.A0A395HHQ9"/>
<keyword evidence="3" id="KW-1185">Reference proteome</keyword>
<evidence type="ECO:0000313" key="3">
    <source>
        <dbReference type="Proteomes" id="UP000248961"/>
    </source>
</evidence>
<evidence type="ECO:0000259" key="1">
    <source>
        <dbReference type="Pfam" id="PF03358"/>
    </source>
</evidence>
<organism evidence="2 3">
    <name type="scientific">Aspergillus homomorphus (strain CBS 101889)</name>
    <dbReference type="NCBI Taxonomy" id="1450537"/>
    <lineage>
        <taxon>Eukaryota</taxon>
        <taxon>Fungi</taxon>
        <taxon>Dikarya</taxon>
        <taxon>Ascomycota</taxon>
        <taxon>Pezizomycotina</taxon>
        <taxon>Eurotiomycetes</taxon>
        <taxon>Eurotiomycetidae</taxon>
        <taxon>Eurotiales</taxon>
        <taxon>Aspergillaceae</taxon>
        <taxon>Aspergillus</taxon>
        <taxon>Aspergillus subgen. Circumdati</taxon>
    </lineage>
</organism>
<dbReference type="AlphaFoldDB" id="A0A395HHQ9"/>
<reference evidence="2 3" key="1">
    <citation type="submission" date="2018-02" db="EMBL/GenBank/DDBJ databases">
        <title>The genomes of Aspergillus section Nigri reveals drivers in fungal speciation.</title>
        <authorList>
            <consortium name="DOE Joint Genome Institute"/>
            <person name="Vesth T.C."/>
            <person name="Nybo J."/>
            <person name="Theobald S."/>
            <person name="Brandl J."/>
            <person name="Frisvad J.C."/>
            <person name="Nielsen K.F."/>
            <person name="Lyhne E.K."/>
            <person name="Kogle M.E."/>
            <person name="Kuo A."/>
            <person name="Riley R."/>
            <person name="Clum A."/>
            <person name="Nolan M."/>
            <person name="Lipzen A."/>
            <person name="Salamov A."/>
            <person name="Henrissat B."/>
            <person name="Wiebenga A."/>
            <person name="De vries R.P."/>
            <person name="Grigoriev I.V."/>
            <person name="Mortensen U.H."/>
            <person name="Andersen M.R."/>
            <person name="Baker S.E."/>
        </authorList>
    </citation>
    <scope>NUCLEOTIDE SEQUENCE [LARGE SCALE GENOMIC DNA]</scope>
    <source>
        <strain evidence="2 3">CBS 101889</strain>
    </source>
</reference>
<dbReference type="RefSeq" id="XP_025545859.1">
    <property type="nucleotide sequence ID" value="XM_025691123.1"/>
</dbReference>
<dbReference type="InterPro" id="IPR005025">
    <property type="entry name" value="FMN_Rdtase-like_dom"/>
</dbReference>
<dbReference type="GO" id="GO:0005829">
    <property type="term" value="C:cytosol"/>
    <property type="evidence" value="ECO:0007669"/>
    <property type="project" value="TreeGrafter"/>
</dbReference>
<dbReference type="SUPFAM" id="SSF52218">
    <property type="entry name" value="Flavoproteins"/>
    <property type="match status" value="1"/>
</dbReference>
<accession>A0A395HHQ9</accession>
<dbReference type="InterPro" id="IPR050712">
    <property type="entry name" value="NAD(P)H-dep_reductase"/>
</dbReference>
<dbReference type="Proteomes" id="UP000248961">
    <property type="component" value="Unassembled WGS sequence"/>
</dbReference>
<dbReference type="EMBL" id="KZ824360">
    <property type="protein sequence ID" value="RAL06705.1"/>
    <property type="molecule type" value="Genomic_DNA"/>
</dbReference>
<dbReference type="VEuPathDB" id="FungiDB:BO97DRAFT_287520"/>
<dbReference type="InterPro" id="IPR029039">
    <property type="entry name" value="Flavoprotein-like_sf"/>
</dbReference>
<gene>
    <name evidence="2" type="ORF">BO97DRAFT_287520</name>
</gene>
<protein>
    <submittedName>
        <fullName evidence="2">NADPH-dependent FMN reductase</fullName>
    </submittedName>
</protein>
<dbReference type="GeneID" id="37195412"/>
<dbReference type="GO" id="GO:0016491">
    <property type="term" value="F:oxidoreductase activity"/>
    <property type="evidence" value="ECO:0007669"/>
    <property type="project" value="InterPro"/>
</dbReference>
<dbReference type="PANTHER" id="PTHR30543">
    <property type="entry name" value="CHROMATE REDUCTASE"/>
    <property type="match status" value="1"/>
</dbReference>
<evidence type="ECO:0000313" key="2">
    <source>
        <dbReference type="EMBL" id="RAL06705.1"/>
    </source>
</evidence>
<sequence>MPTGLIVCSQRTPRAGLQISTFIHETIKQSYPAADIIVIDLAEWNLPLYNEPGIPSRITSADGYVHEHTKAWSREISHYDSFIFVTPQYNWGYPASIKNAVDYLFNEWKGKPAMIVSYGGHGGGKAAVQLQQVLQGLRMVPLEKTVGLVFPEKEAVARASKGEDLGLEREGGFWAGEKEKIQGLFAELLESVEKLG</sequence>
<name>A0A395HHQ9_ASPHC</name>
<proteinExistence type="predicted"/>
<dbReference type="Gene3D" id="3.40.50.360">
    <property type="match status" value="1"/>
</dbReference>
<dbReference type="PANTHER" id="PTHR30543:SF21">
    <property type="entry name" value="NAD(P)H-DEPENDENT FMN REDUCTASE LOT6"/>
    <property type="match status" value="1"/>
</dbReference>
<dbReference type="OrthoDB" id="68575at2759"/>
<dbReference type="GO" id="GO:0010181">
    <property type="term" value="F:FMN binding"/>
    <property type="evidence" value="ECO:0007669"/>
    <property type="project" value="TreeGrafter"/>
</dbReference>
<feature type="domain" description="NADPH-dependent FMN reductase-like" evidence="1">
    <location>
        <begin position="4"/>
        <end position="146"/>
    </location>
</feature>
<dbReference type="Pfam" id="PF03358">
    <property type="entry name" value="FMN_red"/>
    <property type="match status" value="1"/>
</dbReference>